<dbReference type="Pfam" id="PF12947">
    <property type="entry name" value="EGF_3"/>
    <property type="match status" value="3"/>
</dbReference>
<dbReference type="InterPro" id="IPR000742">
    <property type="entry name" value="EGF"/>
</dbReference>
<evidence type="ECO:0000256" key="2">
    <source>
        <dbReference type="ARBA" id="ARBA00022525"/>
    </source>
</evidence>
<name>A0A6V7GXR2_9HYME</name>
<dbReference type="EMBL" id="CAJDYZ010003810">
    <property type="protein sequence ID" value="CAD1470498.1"/>
    <property type="molecule type" value="Genomic_DNA"/>
</dbReference>
<dbReference type="InterPro" id="IPR003645">
    <property type="entry name" value="Fol_N"/>
</dbReference>
<dbReference type="SMART" id="SM00274">
    <property type="entry name" value="FOLN"/>
    <property type="match status" value="19"/>
</dbReference>
<comment type="subcellular location">
    <subcellularLocation>
        <location evidence="1">Secreted</location>
    </subcellularLocation>
</comment>
<gene>
    <name evidence="11" type="ORF">MHI_LOCUS187729</name>
</gene>
<feature type="domain" description="EGF-like" evidence="10">
    <location>
        <begin position="140"/>
        <end position="183"/>
    </location>
</feature>
<dbReference type="PROSITE" id="PS01186">
    <property type="entry name" value="EGF_2"/>
    <property type="match status" value="13"/>
</dbReference>
<evidence type="ECO:0000313" key="11">
    <source>
        <dbReference type="EMBL" id="CAD1470498.1"/>
    </source>
</evidence>
<feature type="domain" description="EGF-like" evidence="10">
    <location>
        <begin position="2310"/>
        <end position="2346"/>
    </location>
</feature>
<dbReference type="InterPro" id="IPR026823">
    <property type="entry name" value="cEGF"/>
</dbReference>
<organism evidence="11 12">
    <name type="scientific">Heterotrigona itama</name>
    <dbReference type="NCBI Taxonomy" id="395501"/>
    <lineage>
        <taxon>Eukaryota</taxon>
        <taxon>Metazoa</taxon>
        <taxon>Ecdysozoa</taxon>
        <taxon>Arthropoda</taxon>
        <taxon>Hexapoda</taxon>
        <taxon>Insecta</taxon>
        <taxon>Pterygota</taxon>
        <taxon>Neoptera</taxon>
        <taxon>Endopterygota</taxon>
        <taxon>Hymenoptera</taxon>
        <taxon>Apocrita</taxon>
        <taxon>Aculeata</taxon>
        <taxon>Apoidea</taxon>
        <taxon>Anthophila</taxon>
        <taxon>Apidae</taxon>
        <taxon>Heterotrigona</taxon>
    </lineage>
</organism>
<dbReference type="InterPro" id="IPR006150">
    <property type="entry name" value="Cys_repeat_1"/>
</dbReference>
<feature type="domain" description="EGF-like" evidence="10">
    <location>
        <begin position="756"/>
        <end position="796"/>
    </location>
</feature>
<feature type="domain" description="EGF-like" evidence="10">
    <location>
        <begin position="3318"/>
        <end position="3355"/>
    </location>
</feature>
<feature type="domain" description="EGF-like" evidence="10">
    <location>
        <begin position="347"/>
        <end position="387"/>
    </location>
</feature>
<dbReference type="InterPro" id="IPR001881">
    <property type="entry name" value="EGF-like_Ca-bd_dom"/>
</dbReference>
<keyword evidence="7" id="KW-1015">Disulfide bond</keyword>
<feature type="domain" description="EGF-like" evidence="10">
    <location>
        <begin position="1318"/>
        <end position="1357"/>
    </location>
</feature>
<evidence type="ECO:0000313" key="12">
    <source>
        <dbReference type="Proteomes" id="UP000752696"/>
    </source>
</evidence>
<keyword evidence="3 9" id="KW-0245">EGF-like domain</keyword>
<feature type="domain" description="EGF-like" evidence="10">
    <location>
        <begin position="1358"/>
        <end position="1397"/>
    </location>
</feature>
<dbReference type="OrthoDB" id="10259294at2759"/>
<feature type="domain" description="EGF-like" evidence="10">
    <location>
        <begin position="266"/>
        <end position="305"/>
    </location>
</feature>
<dbReference type="SMART" id="SM00289">
    <property type="entry name" value="WR1"/>
    <property type="match status" value="12"/>
</dbReference>
<feature type="domain" description="EGF-like" evidence="10">
    <location>
        <begin position="2672"/>
        <end position="2712"/>
    </location>
</feature>
<evidence type="ECO:0000256" key="5">
    <source>
        <dbReference type="ARBA" id="ARBA00022737"/>
    </source>
</evidence>
<feature type="domain" description="EGF-like" evidence="10">
    <location>
        <begin position="511"/>
        <end position="547"/>
    </location>
</feature>
<dbReference type="Proteomes" id="UP000752696">
    <property type="component" value="Unassembled WGS sequence"/>
</dbReference>
<dbReference type="CDD" id="cd00054">
    <property type="entry name" value="EGF_CA"/>
    <property type="match status" value="14"/>
</dbReference>
<keyword evidence="2" id="KW-0964">Secreted</keyword>
<sequence>AESLKGLGHGLRREVFFLNLEDGYFGCQVNESTDILQLLELSKLCDNNVDCYQGTDEQRDRLKCTDDCTKEDGTRCLNGVCLHSVCHCNDGFGGCNCQVPDENECKYRPCDIFAHCTNTLGSFQCSCFPGYQGDGFHCEDINECDNPVFAARCVENAECCNLPSHFLCKCKSGYIGDGEVHCEDVNECAIPGACADNTVCNNIPGNYTCACQAGYTGDPYETCIDINECNYAGACGRGALCVNLPGAHKCECPEGHNGDPEEECVDIDECLRSPCGRSAQCTNVHGSFRCSCPEGMSGDPWVGCHDINECEESTPCGTDAECVNTEGSFECRCQAGYQMDPTHGCIDVNECSRPDACAENARCINVPGSYKCICPQGFSGRGLTLCENVNECERNPCGENAECTDTIGSFVCSCKADYTGDPFKGCSDIDECTALENPCGRYAICKNSDPGYNCVCPPGYSANPNPTVACEQTDVTTLCKSNFDCVNNAECIEGQCFCKDGFKAAGAECVDIDECLSNPCGPASICSNTRGSYHCECESGFVGTPPHIPCKAPCDEVTCGDHAYCKADGHEAYCICEDGWTFNPNDIAAGCVDINECDTINGPSGRCGKNAVCTNTLGGFSCQCKSGFSGNAFKQCMDVDECSRSDACGHGATCTNTEGSYSCTCPEGTIPDPDPYIKCVGIVTCEVDGDCPGNAICDPQKRCLCPEPNVGNDCRHPCEDLSCGPNAHCMLSNDVATCLCRSGYTGKPGVKGGCRDIDECAINPCPQGAICNNEPGSFSCQCPSGTTGDPYSGGCQESKAPHVCGPSTPCPAGEQCIKDEFVGSSVCICQRGYTRDHETGKCRDINECMELRDKPACGVNAICKNLPGSYECQCPSGFNGNPFSLCEECNSIECQCQPPYKIVNGKCMLAGCSKGEKCPSGAECITIAGGVSYCACPKGYTTKADGSCEDINECIVGHQVCGYGAECINLPGSHQCVCPHGYGGDPYNGLCSPAQKRCTSDSECKANEKCVQPGECVCPPPFYTDIDGNLCKNPCDRFPCGINAKCTPSDPPRCMCEAGYEGDPQHGCVDVNECANNPCGHGAYCINTKGDHICECPKGTVGDPYGGGCTGAVAKNECSSNDDCDNIFACVNGKCVNPCDNIPCGPNAYCEPDKHAPWCRCVIGFVEGKNNECVSQCDGFVCGSGAQCIVSYSGPTCKCIEGFMGNPFPGGQCQPDICSPEVPCAEPSVCVSGRCKRRCEGVVCGVGASCDPTTNKCMCNPYFIGNPDLLCMPPIHPAVCDPPCGSNAHCEYSLRDENKCVCNPGTIGNPYHGCGVQQKSDCSTALCGKDAHCNAGPNAVECLCPPGYAGNPYIQCHDINECNGNACGNNAVCINTIGSYDCRCKDSYFGNPFIGCQQVQVGPCTDPSACSCSDSVLCPFDYTCISGKCINRCSDVKCGPKSICQDGACLCPPGYSGNPNDLTKGCHLHGHCSNDLDCEPQQICFQVGKGVRKCVDACSKLQCGPNALCVTQNHASSCLCIDGYEGNPSNLIEGCQPLKSAITPGCKHDSDCAEGSFCILLDGGFRECVNPCTKVVCGAHQKCEPDIIPGHATCKCQDSYEWNPILSSCEKPSVPDCISDDDCHTTEACRPDALGVLKCISVCKSFTCAINSQCVAERHRGRCECLSGFVGNPNDRQGCQAPRKDRCSTDSECSEDQTCRSTKEGLLTCQPVCNFVSCGPNALCVVHNHVANCECPPGLYAGDPNDVVKGCKAVPCVFNIDCPPTQLCNRLTNTCYDACDEDACGVNAVCIADDHKAICQCPPGLKPNPVPDVECVALEACYPNPCHETALCVPGPSNNPVCQCPSNFVGDPYAKGCQPEGYCATAKDCPVHSICHNHRCVNPCENACGPNSICDIINGQPTCKCIHKFIPSSKGSQDGCVRATNYCNVDADCVESVCLEGQCIAVCRATTDCSAGEKCVNSKCMIPCVTHTQCQTDQACVNGICILGCRSNKNCPLTESCINNKCQDPCKRKDVCGPNAICSCTNHATTCSCPLGFHGNPTPQQGCVRVPSICEGPQECPSQHLCVSGFCQCQCSEQNNCAEGERCKNGICVKVCYSDSNCLPGELCIDGACEVGCTSDVGCNDNEVCINNKCKCSHGFIAGPEHCLDINECDDQPCHSSAECVNLHGSYRCVCPQGTAGDPVGSGCVIPHQCTVNADCADSQACVQHNCTDPCSLVDCGLNTICSVLDHTAACQCQPGYIGDASGCFRVECLSNNDCPIDKYCNQDINKCSSPCNQVDCGYGNCIASDHSGICKCYSGFELVGDICVDIDECLKNPCHSSALCQNTESSFACVCPHGLVGDPFKSGCKQPGDCFTDLDCPNTAACIDNRCTNPCDVSSGEISCGRNAECFVHDHAPLCRCPGQTTGNPATECILLECNYHSDCSPSDACFNHKCVDPCSLSNVCGHGADCSPLNHSAVCTCQPGGTGDPNLGCTPVQYCKSDSQCATGSACNGGICTALCGSTRDCIGDQLCINGLCQPTCKSNSSCPEYQYCHNNICVQELCCTSDDDCSYDEKCIKNNIGQAECHKTCDLVLCGRNAECKADDHAAVCFCKSGFFGNAKDDKIGCQPIECEVNDDCSAEKICDAHKCRIACLAHNPCGVNAICTAERHVQVCTCQPGYTGEPTHGCQLIDYCLNEPCAPGAVCENSRGSYKCYCQHGMVGDPYNSGCQPPVECLQDGDCPLSAKCININNVPKCFDVCSRTQCGPNADCVATNHAAACQCRPDYEGDSNNLSIGCRPKPVICSSGIDCSPNTYCYEGICRPSCQSDEECNLSDVCLNGQCLDPCNVRAACGINAECDVRSHIKQCSCPPGFTVPVSCRDTNECNDGNTCRDNVCLPVCSTDNECAFNEKCVRGNCLLTCRLDNDCFLGHICLNNMCTFGCRADEDCNANEACITNKCTNPCEATPCGPNAKCTVFNQRATCSCPSGFIPNPTAKVACLRSPGPICQANRDCATGTACIGGVCTPVCSTDLNCLSNERCDPSGICKSLCRRDEDCRSGEICEGLVCVIGCRADVECQENFACLNNQCQDPCSLPDVCGVNAKCAVVNHQKSCSCPIPLVGDPLIGCKQAFLPCNNEQECATGQTCYGRSCYATCRSDANCLSDERCDGGICKAICNSDDHCVANQICQNRLCDIGCRSDNSCPNDESCVNNKCRNPCEGGKACGECAGCRVVNHVAQCSCPANYYGNALISCAKSMIPCDGTCECDEIGFCTKSCYSQDQCSCGEICHTGKCRIKCDVNNYCPKGYVCDEELCFIGCRTHSDCPASLSCVSGQCEDPCSTNGSPCGVNALCRVSNHRAVCLCPEGYQGEPSQECYQLECHHDDDCETNKRCSEDGVCTNPCLQHGVCGFNAQCRVVNRKAQCSCPPGHYGNPKINCKKGGDECLRRPCGVNAKCRETLNGFECTCDPGCYGDPHQACICDGGELCKDVRCGVNAACRIYKNQPQCYCPSNYPSGDPTQTCIADKTLGDCRTNGCGKGAECIRDGAIFVCRCPPGTSGSPDIECTT</sequence>
<dbReference type="InterPro" id="IPR049883">
    <property type="entry name" value="NOTCH1_EGF-like"/>
</dbReference>
<dbReference type="SUPFAM" id="SSF57184">
    <property type="entry name" value="Growth factor receptor domain"/>
    <property type="match status" value="6"/>
</dbReference>
<feature type="domain" description="EGF-like" evidence="10">
    <location>
        <begin position="2149"/>
        <end position="2189"/>
    </location>
</feature>
<protein>
    <recommendedName>
        <fullName evidence="10">EGF-like domain-containing protein</fullName>
    </recommendedName>
</protein>
<evidence type="ECO:0000256" key="3">
    <source>
        <dbReference type="ARBA" id="ARBA00022536"/>
    </source>
</evidence>
<dbReference type="Pfam" id="PF12662">
    <property type="entry name" value="cEGF"/>
    <property type="match status" value="1"/>
</dbReference>
<feature type="domain" description="EGF-like" evidence="10">
    <location>
        <begin position="593"/>
        <end position="637"/>
    </location>
</feature>
<accession>A0A6V7GXR2</accession>
<dbReference type="GO" id="GO:0005509">
    <property type="term" value="F:calcium ion binding"/>
    <property type="evidence" value="ECO:0007669"/>
    <property type="project" value="InterPro"/>
</dbReference>
<dbReference type="InterPro" id="IPR024731">
    <property type="entry name" value="NELL2-like_EGF"/>
</dbReference>
<feature type="non-terminal residue" evidence="11">
    <location>
        <position position="1"/>
    </location>
</feature>
<feature type="domain" description="EGF-like" evidence="10">
    <location>
        <begin position="388"/>
        <end position="427"/>
    </location>
</feature>
<dbReference type="PANTHER" id="PTHR22963">
    <property type="entry name" value="ENDOGLIN-RELATED"/>
    <property type="match status" value="1"/>
</dbReference>
<evidence type="ECO:0000256" key="1">
    <source>
        <dbReference type="ARBA" id="ARBA00004613"/>
    </source>
</evidence>
<feature type="domain" description="EGF-like" evidence="10">
    <location>
        <begin position="844"/>
        <end position="887"/>
    </location>
</feature>
<dbReference type="PROSITE" id="PS50026">
    <property type="entry name" value="EGF_3"/>
    <property type="match status" value="26"/>
</dbReference>
<keyword evidence="4" id="KW-0732">Signal</keyword>
<feature type="domain" description="EGF-like" evidence="10">
    <location>
        <begin position="3422"/>
        <end position="3461"/>
    </location>
</feature>
<evidence type="ECO:0000256" key="4">
    <source>
        <dbReference type="ARBA" id="ARBA00022729"/>
    </source>
</evidence>
<feature type="domain" description="EGF-like" evidence="10">
    <location>
        <begin position="638"/>
        <end position="672"/>
    </location>
</feature>
<feature type="domain" description="EGF-like" evidence="10">
    <location>
        <begin position="950"/>
        <end position="992"/>
    </location>
</feature>
<dbReference type="Gene3D" id="2.10.25.10">
    <property type="entry name" value="Laminin"/>
    <property type="match status" value="25"/>
</dbReference>
<dbReference type="InterPro" id="IPR018097">
    <property type="entry name" value="EGF_Ca-bd_CS"/>
</dbReference>
<evidence type="ECO:0000259" key="10">
    <source>
        <dbReference type="PROSITE" id="PS50026"/>
    </source>
</evidence>
<comment type="caution">
    <text evidence="9">Lacks conserved residue(s) required for the propagation of feature annotation.</text>
</comment>
<feature type="domain" description="EGF-like" evidence="10">
    <location>
        <begin position="1817"/>
        <end position="1858"/>
    </location>
</feature>
<feature type="domain" description="EGF-like" evidence="10">
    <location>
        <begin position="225"/>
        <end position="265"/>
    </location>
</feature>
<keyword evidence="8" id="KW-0325">Glycoprotein</keyword>
<dbReference type="FunFam" id="2.10.25.10:FF:000555">
    <property type="entry name" value="Dumpy, isoform I"/>
    <property type="match status" value="1"/>
</dbReference>
<feature type="domain" description="EGF-like" evidence="10">
    <location>
        <begin position="428"/>
        <end position="467"/>
    </location>
</feature>
<feature type="domain" description="EGF-like" evidence="10">
    <location>
        <begin position="1070"/>
        <end position="1103"/>
    </location>
</feature>
<evidence type="ECO:0000256" key="8">
    <source>
        <dbReference type="ARBA" id="ARBA00023180"/>
    </source>
</evidence>
<dbReference type="PROSITE" id="PS00022">
    <property type="entry name" value="EGF_1"/>
    <property type="match status" value="1"/>
</dbReference>
<feature type="domain" description="EGF-like" evidence="10">
    <location>
        <begin position="3508"/>
        <end position="3547"/>
    </location>
</feature>
<evidence type="ECO:0000256" key="6">
    <source>
        <dbReference type="ARBA" id="ARBA00022837"/>
    </source>
</evidence>
<comment type="caution">
    <text evidence="11">The sequence shown here is derived from an EMBL/GenBank/DDBJ whole genome shotgun (WGS) entry which is preliminary data.</text>
</comment>
<evidence type="ECO:0000256" key="9">
    <source>
        <dbReference type="PROSITE-ProRule" id="PRU00076"/>
    </source>
</evidence>
<keyword evidence="5" id="KW-0677">Repeat</keyword>
<dbReference type="SMART" id="SM00286">
    <property type="entry name" value="PTI"/>
    <property type="match status" value="16"/>
</dbReference>
<dbReference type="SUPFAM" id="SSF57196">
    <property type="entry name" value="EGF/Laminin"/>
    <property type="match status" value="9"/>
</dbReference>
<dbReference type="SMART" id="SM00179">
    <property type="entry name" value="EGF_CA"/>
    <property type="match status" value="25"/>
</dbReference>
<dbReference type="PROSITE" id="PS01187">
    <property type="entry name" value="EGF_CA"/>
    <property type="match status" value="9"/>
</dbReference>
<evidence type="ECO:0000256" key="7">
    <source>
        <dbReference type="ARBA" id="ARBA00023157"/>
    </source>
</evidence>
<feature type="domain" description="EGF-like" evidence="10">
    <location>
        <begin position="2437"/>
        <end position="2476"/>
    </location>
</feature>
<dbReference type="GO" id="GO:0005576">
    <property type="term" value="C:extracellular region"/>
    <property type="evidence" value="ECO:0007669"/>
    <property type="project" value="UniProtKB-SubCell"/>
</dbReference>
<reference evidence="11" key="1">
    <citation type="submission" date="2020-07" db="EMBL/GenBank/DDBJ databases">
        <authorList>
            <person name="Nazaruddin N."/>
        </authorList>
    </citation>
    <scope>NUCLEOTIDE SEQUENCE</scope>
</reference>
<dbReference type="FunFam" id="2.10.25.10:FF:000005">
    <property type="entry name" value="Fibrillin 2"/>
    <property type="match status" value="2"/>
</dbReference>
<dbReference type="PANTHER" id="PTHR22963:SF39">
    <property type="entry name" value="DUMPY"/>
    <property type="match status" value="1"/>
</dbReference>
<feature type="non-terminal residue" evidence="11">
    <location>
        <position position="3548"/>
    </location>
</feature>
<keyword evidence="6" id="KW-0106">Calcium</keyword>
<dbReference type="InterPro" id="IPR009030">
    <property type="entry name" value="Growth_fac_rcpt_cys_sf"/>
</dbReference>
<feature type="domain" description="EGF-like" evidence="10">
    <location>
        <begin position="184"/>
        <end position="224"/>
    </location>
</feature>
<dbReference type="InterPro" id="IPR000152">
    <property type="entry name" value="EGF-type_Asp/Asn_hydroxyl_site"/>
</dbReference>
<dbReference type="FunFam" id="2.10.25.10:FF:000038">
    <property type="entry name" value="Fibrillin 2"/>
    <property type="match status" value="12"/>
</dbReference>
<dbReference type="SMART" id="SM00181">
    <property type="entry name" value="EGF"/>
    <property type="match status" value="60"/>
</dbReference>
<dbReference type="Pfam" id="PF07645">
    <property type="entry name" value="EGF_CA"/>
    <property type="match status" value="13"/>
</dbReference>
<dbReference type="PROSITE" id="PS00010">
    <property type="entry name" value="ASX_HYDROXYL"/>
    <property type="match status" value="17"/>
</dbReference>
<proteinExistence type="predicted"/>
<keyword evidence="12" id="KW-1185">Reference proteome</keyword>
<feature type="domain" description="EGF-like" evidence="10">
    <location>
        <begin position="101"/>
        <end position="139"/>
    </location>
</feature>
<feature type="domain" description="EGF-like" evidence="10">
    <location>
        <begin position="306"/>
        <end position="346"/>
    </location>
</feature>